<keyword evidence="8" id="KW-1185">Reference proteome</keyword>
<dbReference type="InterPro" id="IPR019595">
    <property type="entry name" value="DUF2470"/>
</dbReference>
<keyword evidence="5" id="KW-1133">Transmembrane helix</keyword>
<dbReference type="GO" id="GO:0005840">
    <property type="term" value="C:ribosome"/>
    <property type="evidence" value="ECO:0007669"/>
    <property type="project" value="UniProtKB-KW"/>
</dbReference>
<dbReference type="Pfam" id="PF01201">
    <property type="entry name" value="Ribosomal_S8e"/>
    <property type="match status" value="1"/>
</dbReference>
<gene>
    <name evidence="7" type="ORF">ARAM_000938</name>
</gene>
<keyword evidence="2 4" id="KW-0689">Ribosomal protein</keyword>
<keyword evidence="5" id="KW-0812">Transmembrane</keyword>
<accession>A0A0F8WNV4</accession>
<dbReference type="AlphaFoldDB" id="A0A0F8WNV4"/>
<sequence>MADDTQSRGKDFIIKHMNADHQRSLSLYLQVYCSVSSRASQPPKLEDIRLTDLVISAQGTRYTIPFHPPLNSLAETRGRVVAMHKECLQRLGLSDIVIKEYRGPRGVQLAVFTCCLAAYVVYARRANFLPGSLFYEMAGLRRFPGVAGLNYQYAPRIWWTLAVAHSFEALGLLAGMRLRKHGVPLFSGLWWAWVLSGVIEGFTAWNRFDQLGKFDKRKTHTEFTTADDKHSTPRPPNDDPCAAFLTANMGISRDSRHKRSATGAKRATYRKKRAFEKGRQPSNTRIGTKRIHLVRTRGGNQKFRALRLDSGNFSWGSEGVSRKTRVIVVAYHPSNNELVRTNTLTKSAVVQIDAAPFRQWYEAHYGQPIGRRRQQKTETTEVKKSNSVVKKQAARFAESGKVESAIERQFESGRLYAVVASRPGQSGRVDGYILEGDELAFYQRAIRK</sequence>
<name>A0A0F8WNV4_9EURO</name>
<organism evidence="7 8">
    <name type="scientific">Aspergillus rambellii</name>
    <dbReference type="NCBI Taxonomy" id="308745"/>
    <lineage>
        <taxon>Eukaryota</taxon>
        <taxon>Fungi</taxon>
        <taxon>Dikarya</taxon>
        <taxon>Ascomycota</taxon>
        <taxon>Pezizomycotina</taxon>
        <taxon>Eurotiomycetes</taxon>
        <taxon>Eurotiomycetidae</taxon>
        <taxon>Eurotiales</taxon>
        <taxon>Aspergillaceae</taxon>
        <taxon>Aspergillus</taxon>
        <taxon>Aspergillus subgen. Nidulantes</taxon>
    </lineage>
</organism>
<protein>
    <recommendedName>
        <fullName evidence="4">40S ribosomal protein S8</fullName>
    </recommendedName>
</protein>
<dbReference type="InterPro" id="IPR001047">
    <property type="entry name" value="Ribosomal_eS8"/>
</dbReference>
<dbReference type="EMBL" id="JZBS01003919">
    <property type="protein sequence ID" value="KKK12997.1"/>
    <property type="molecule type" value="Genomic_DNA"/>
</dbReference>
<comment type="similarity">
    <text evidence="1 4">Belongs to the eukaryotic ribosomal protein eS8 family.</text>
</comment>
<dbReference type="FunFam" id="3.10.290.70:FF:000006">
    <property type="entry name" value="40S ribosomal protein S8"/>
    <property type="match status" value="1"/>
</dbReference>
<evidence type="ECO:0000256" key="2">
    <source>
        <dbReference type="ARBA" id="ARBA00022980"/>
    </source>
</evidence>
<comment type="caution">
    <text evidence="7">The sequence shown here is derived from an EMBL/GenBank/DDBJ whole genome shotgun (WGS) entry which is preliminary data.</text>
</comment>
<feature type="domain" description="DUF2470" evidence="6">
    <location>
        <begin position="10"/>
        <end position="83"/>
    </location>
</feature>
<dbReference type="InterPro" id="IPR037119">
    <property type="entry name" value="Haem_oxidase_HugZ-like_sf"/>
</dbReference>
<dbReference type="Pfam" id="PF10615">
    <property type="entry name" value="DUF2470"/>
    <property type="match status" value="1"/>
</dbReference>
<proteinExistence type="inferred from homology"/>
<evidence type="ECO:0000256" key="5">
    <source>
        <dbReference type="SAM" id="Phobius"/>
    </source>
</evidence>
<dbReference type="STRING" id="308745.A0A0F8WNV4"/>
<dbReference type="Gene3D" id="3.20.180.10">
    <property type="entry name" value="PNP-oxidase-like"/>
    <property type="match status" value="1"/>
</dbReference>
<keyword evidence="5" id="KW-0472">Membrane</keyword>
<dbReference type="Proteomes" id="UP000034291">
    <property type="component" value="Unassembled WGS sequence"/>
</dbReference>
<reference evidence="7 8" key="1">
    <citation type="submission" date="2015-02" db="EMBL/GenBank/DDBJ databases">
        <title>Draft Genome Sequences of Two Closely-Related Aflatoxigenic Aspergillus Species Obtained from the Cote d'Ivoire.</title>
        <authorList>
            <person name="Moore G.G."/>
            <person name="Beltz S.B."/>
            <person name="Mack B.M."/>
        </authorList>
    </citation>
    <scope>NUCLEOTIDE SEQUENCE [LARGE SCALE GENOMIC DNA]</scope>
    <source>
        <strain evidence="7 8">SRRC1468</strain>
    </source>
</reference>
<dbReference type="Gene3D" id="3.10.290.70">
    <property type="match status" value="2"/>
</dbReference>
<evidence type="ECO:0000313" key="7">
    <source>
        <dbReference type="EMBL" id="KKK12997.1"/>
    </source>
</evidence>
<keyword evidence="3 4" id="KW-0687">Ribonucleoprotein</keyword>
<evidence type="ECO:0000256" key="1">
    <source>
        <dbReference type="ARBA" id="ARBA00005257"/>
    </source>
</evidence>
<feature type="transmembrane region" description="Helical" evidence="5">
    <location>
        <begin position="188"/>
        <end position="208"/>
    </location>
</feature>
<evidence type="ECO:0000256" key="4">
    <source>
        <dbReference type="RuleBase" id="RU000669"/>
    </source>
</evidence>
<dbReference type="PANTHER" id="PTHR10394">
    <property type="entry name" value="40S RIBOSOMAL PROTEIN S8"/>
    <property type="match status" value="1"/>
</dbReference>
<evidence type="ECO:0000259" key="6">
    <source>
        <dbReference type="Pfam" id="PF10615"/>
    </source>
</evidence>
<dbReference type="InterPro" id="IPR022309">
    <property type="entry name" value="Ribosomal_Se8/biogenesis_NSA2"/>
</dbReference>
<dbReference type="GO" id="GO:0006412">
    <property type="term" value="P:translation"/>
    <property type="evidence" value="ECO:0007669"/>
    <property type="project" value="InterPro"/>
</dbReference>
<feature type="transmembrane region" description="Helical" evidence="5">
    <location>
        <begin position="106"/>
        <end position="123"/>
    </location>
</feature>
<evidence type="ECO:0000256" key="3">
    <source>
        <dbReference type="ARBA" id="ARBA00023274"/>
    </source>
</evidence>
<dbReference type="GO" id="GO:1990904">
    <property type="term" value="C:ribonucleoprotein complex"/>
    <property type="evidence" value="ECO:0007669"/>
    <property type="project" value="UniProtKB-KW"/>
</dbReference>
<dbReference type="FunFam" id="3.10.290.70:FF:000007">
    <property type="entry name" value="40S ribosomal protein S8"/>
    <property type="match status" value="1"/>
</dbReference>
<dbReference type="GO" id="GO:0003735">
    <property type="term" value="F:structural constituent of ribosome"/>
    <property type="evidence" value="ECO:0007669"/>
    <property type="project" value="InterPro"/>
</dbReference>
<evidence type="ECO:0000313" key="8">
    <source>
        <dbReference type="Proteomes" id="UP000034291"/>
    </source>
</evidence>
<dbReference type="CDD" id="cd11380">
    <property type="entry name" value="Ribosomal_S8e_like"/>
    <property type="match status" value="1"/>
</dbReference>
<dbReference type="OrthoDB" id="5553410at2759"/>
<feature type="transmembrane region" description="Helical" evidence="5">
    <location>
        <begin position="157"/>
        <end position="176"/>
    </location>
</feature>
<dbReference type="NCBIfam" id="TIGR00307">
    <property type="entry name" value="eS8"/>
    <property type="match status" value="1"/>
</dbReference>